<dbReference type="GeneID" id="17352708"/>
<proteinExistence type="predicted"/>
<gene>
    <name evidence="1" type="ORF">CHLNCDRAFT_137151</name>
</gene>
<dbReference type="EMBL" id="GL433852">
    <property type="protein sequence ID" value="EFN53380.1"/>
    <property type="molecule type" value="Genomic_DNA"/>
</dbReference>
<name>E1ZLC6_CHLVA</name>
<dbReference type="InterPro" id="IPR012337">
    <property type="entry name" value="RNaseH-like_sf"/>
</dbReference>
<dbReference type="RefSeq" id="XP_005845482.1">
    <property type="nucleotide sequence ID" value="XM_005845420.1"/>
</dbReference>
<sequence length="176" mass="19344">MSSPAALCPGRAPASQQASLRPSLLKLREQKERLVRKDPAHLFSNFNNCNMTIKDKMVHVPCVTRVQLVWRAEMAADFPDLAVVADKTLGVHPTGTGVERFWACQRHLLSDNRLSMNPETAKKLLFASSALRMRRKEASECTNDGDVLLQDLIDEEIKNAMQAAAAMAAAEAGTLS</sequence>
<dbReference type="Proteomes" id="UP000008141">
    <property type="component" value="Unassembled WGS sequence"/>
</dbReference>
<organism evidence="2">
    <name type="scientific">Chlorella variabilis</name>
    <name type="common">Green alga</name>
    <dbReference type="NCBI Taxonomy" id="554065"/>
    <lineage>
        <taxon>Eukaryota</taxon>
        <taxon>Viridiplantae</taxon>
        <taxon>Chlorophyta</taxon>
        <taxon>core chlorophytes</taxon>
        <taxon>Trebouxiophyceae</taxon>
        <taxon>Chlorellales</taxon>
        <taxon>Chlorellaceae</taxon>
        <taxon>Chlorella clade</taxon>
        <taxon>Chlorella</taxon>
    </lineage>
</organism>
<dbReference type="KEGG" id="cvr:CHLNCDRAFT_137151"/>
<dbReference type="AlphaFoldDB" id="E1ZLC6"/>
<protein>
    <recommendedName>
        <fullName evidence="3">HAT C-terminal dimerisation domain-containing protein</fullName>
    </recommendedName>
</protein>
<evidence type="ECO:0008006" key="3">
    <source>
        <dbReference type="Google" id="ProtNLM"/>
    </source>
</evidence>
<evidence type="ECO:0000313" key="2">
    <source>
        <dbReference type="Proteomes" id="UP000008141"/>
    </source>
</evidence>
<reference evidence="1 2" key="1">
    <citation type="journal article" date="2010" name="Plant Cell">
        <title>The Chlorella variabilis NC64A genome reveals adaptation to photosymbiosis, coevolution with viruses, and cryptic sex.</title>
        <authorList>
            <person name="Blanc G."/>
            <person name="Duncan G."/>
            <person name="Agarkova I."/>
            <person name="Borodovsky M."/>
            <person name="Gurnon J."/>
            <person name="Kuo A."/>
            <person name="Lindquist E."/>
            <person name="Lucas S."/>
            <person name="Pangilinan J."/>
            <person name="Polle J."/>
            <person name="Salamov A."/>
            <person name="Terry A."/>
            <person name="Yamada T."/>
            <person name="Dunigan D.D."/>
            <person name="Grigoriev I.V."/>
            <person name="Claverie J.M."/>
            <person name="Van Etten J.L."/>
        </authorList>
    </citation>
    <scope>NUCLEOTIDE SEQUENCE [LARGE SCALE GENOMIC DNA]</scope>
    <source>
        <strain evidence="1 2">NC64A</strain>
    </source>
</reference>
<evidence type="ECO:0000313" key="1">
    <source>
        <dbReference type="EMBL" id="EFN53380.1"/>
    </source>
</evidence>
<accession>E1ZLC6</accession>
<keyword evidence="2" id="KW-1185">Reference proteome</keyword>
<dbReference type="SUPFAM" id="SSF53098">
    <property type="entry name" value="Ribonuclease H-like"/>
    <property type="match status" value="1"/>
</dbReference>
<dbReference type="InParanoid" id="E1ZLC6"/>